<evidence type="ECO:0000313" key="1">
    <source>
        <dbReference type="Proteomes" id="UP000887574"/>
    </source>
</evidence>
<proteinExistence type="predicted"/>
<name>A0A915EUF5_9BILA</name>
<reference evidence="2" key="1">
    <citation type="submission" date="2022-11" db="UniProtKB">
        <authorList>
            <consortium name="WormBaseParasite"/>
        </authorList>
    </citation>
    <scope>IDENTIFICATION</scope>
</reference>
<organism evidence="1 2">
    <name type="scientific">Ditylenchus dipsaci</name>
    <dbReference type="NCBI Taxonomy" id="166011"/>
    <lineage>
        <taxon>Eukaryota</taxon>
        <taxon>Metazoa</taxon>
        <taxon>Ecdysozoa</taxon>
        <taxon>Nematoda</taxon>
        <taxon>Chromadorea</taxon>
        <taxon>Rhabditida</taxon>
        <taxon>Tylenchina</taxon>
        <taxon>Tylenchomorpha</taxon>
        <taxon>Sphaerularioidea</taxon>
        <taxon>Anguinidae</taxon>
        <taxon>Anguininae</taxon>
        <taxon>Ditylenchus</taxon>
    </lineage>
</organism>
<dbReference type="WBParaSite" id="jg9638">
    <property type="protein sequence ID" value="jg9638"/>
    <property type="gene ID" value="jg9638"/>
</dbReference>
<dbReference type="Proteomes" id="UP000887574">
    <property type="component" value="Unplaced"/>
</dbReference>
<evidence type="ECO:0000313" key="2">
    <source>
        <dbReference type="WBParaSite" id="jg9638"/>
    </source>
</evidence>
<protein>
    <submittedName>
        <fullName evidence="2">Uncharacterized protein</fullName>
    </submittedName>
</protein>
<dbReference type="AlphaFoldDB" id="A0A915EUF5"/>
<keyword evidence="1" id="KW-1185">Reference proteome</keyword>
<accession>A0A915EUF5</accession>
<sequence>MPVVSNARCTPPPMMCGCGCGRKKREAVEPHLKDMSTPCPQTQWKLVMEENMKETNAVNPANAIQGALYRRYSESKFLVTCSVNTTENSKLDLTSKLEISSGGDGYCNVVKQGVWCQAVSLSA</sequence>